<protein>
    <submittedName>
        <fullName evidence="1">Fe-S-cluster containining protein</fullName>
    </submittedName>
</protein>
<sequence length="200" mass="22714">MRLAEKVNAVTNFYTELNADLANLQAKSGLSCLSGCSNCCKSPNVGATILELLPFAYHLYQENKAELFYDELVNNSQTDVCMLYKPALTPLNNGGCSDYTYRAMICRLFGFSFRRNKENKPEMVTCKEIKTAYPLPYQELTQQAEAGMLVPQISYYHSKLSAIDYSLSQEQYPINKAIELALEMVLNHFYYTDSLETIEI</sequence>
<evidence type="ECO:0000313" key="1">
    <source>
        <dbReference type="EMBL" id="MBB6002289.1"/>
    </source>
</evidence>
<keyword evidence="2" id="KW-1185">Reference proteome</keyword>
<dbReference type="AlphaFoldDB" id="A0A841ELJ0"/>
<accession>A0A841ELJ0</accession>
<dbReference type="Pfam" id="PF03692">
    <property type="entry name" value="CxxCxxCC"/>
    <property type="match status" value="1"/>
</dbReference>
<name>A0A841ELJ0_9BACT</name>
<proteinExistence type="predicted"/>
<dbReference type="EMBL" id="JACHKT010000004">
    <property type="protein sequence ID" value="MBB6002289.1"/>
    <property type="molecule type" value="Genomic_DNA"/>
</dbReference>
<reference evidence="1 2" key="1">
    <citation type="submission" date="2020-08" db="EMBL/GenBank/DDBJ databases">
        <title>Functional genomics of gut bacteria from endangered species of beetles.</title>
        <authorList>
            <person name="Carlos-Shanley C."/>
        </authorList>
    </citation>
    <scope>NUCLEOTIDE SEQUENCE [LARGE SCALE GENOMIC DNA]</scope>
    <source>
        <strain evidence="1 2">S00070</strain>
    </source>
</reference>
<comment type="caution">
    <text evidence="1">The sequence shown here is derived from an EMBL/GenBank/DDBJ whole genome shotgun (WGS) entry which is preliminary data.</text>
</comment>
<dbReference type="RefSeq" id="WP_184130978.1">
    <property type="nucleotide sequence ID" value="NZ_JACHKT010000004.1"/>
</dbReference>
<organism evidence="1 2">
    <name type="scientific">Arcicella rosea</name>
    <dbReference type="NCBI Taxonomy" id="502909"/>
    <lineage>
        <taxon>Bacteria</taxon>
        <taxon>Pseudomonadati</taxon>
        <taxon>Bacteroidota</taxon>
        <taxon>Cytophagia</taxon>
        <taxon>Cytophagales</taxon>
        <taxon>Flectobacillaceae</taxon>
        <taxon>Arcicella</taxon>
    </lineage>
</organism>
<gene>
    <name evidence="1" type="ORF">HNP25_000939</name>
</gene>
<dbReference type="InterPro" id="IPR005358">
    <property type="entry name" value="Puta_zinc/iron-chelating_dom"/>
</dbReference>
<evidence type="ECO:0000313" key="2">
    <source>
        <dbReference type="Proteomes" id="UP000524404"/>
    </source>
</evidence>
<dbReference type="Proteomes" id="UP000524404">
    <property type="component" value="Unassembled WGS sequence"/>
</dbReference>